<keyword evidence="6" id="KW-0808">Transferase</keyword>
<comment type="similarity">
    <text evidence="1">Belongs to the SorC transcriptional regulatory family.</text>
</comment>
<sequence>MVQLNFEENLLTKVAWYYYKDQLTQQEIASLLHISRNKVVRLLDKARAEGIVSFHIKGAGLHCLSIERELIKAFHLMDSFIIPTPKTSFSDSLGKAAAQYLQSHLKQGELLGIGWGETISKVLENLNLDPSMQISVATLTGGVNHYFPTKQSYLNHVQGQLHIIPAPFLTSTTEMADSIHAEPSVKEMLHLASLANIAVVGIGGLSEEATIIKEEKMTLGEMTYIRSQSGAGDILGQFYNESGNKLHIPHHDRLIGISLSSLQSMKHVVGVAGGLEKVDAIYGALKGGYIHTLITDEITALSLLRKEGDT</sequence>
<dbReference type="Gene3D" id="3.40.50.1360">
    <property type="match status" value="1"/>
</dbReference>
<dbReference type="OrthoDB" id="58802at2"/>
<keyword evidence="2" id="KW-0805">Transcription regulation</keyword>
<evidence type="ECO:0000256" key="3">
    <source>
        <dbReference type="ARBA" id="ARBA00023125"/>
    </source>
</evidence>
<protein>
    <submittedName>
        <fullName evidence="6">Aminotransferase</fullName>
    </submittedName>
</protein>
<keyword evidence="6" id="KW-0032">Aminotransferase</keyword>
<dbReference type="STRING" id="574376.BAMA_20330"/>
<dbReference type="GO" id="GO:0008483">
    <property type="term" value="F:transaminase activity"/>
    <property type="evidence" value="ECO:0007669"/>
    <property type="project" value="UniProtKB-KW"/>
</dbReference>
<organism evidence="6 7">
    <name type="scientific">Bacillus manliponensis</name>
    <dbReference type="NCBI Taxonomy" id="574376"/>
    <lineage>
        <taxon>Bacteria</taxon>
        <taxon>Bacillati</taxon>
        <taxon>Bacillota</taxon>
        <taxon>Bacilli</taxon>
        <taxon>Bacillales</taxon>
        <taxon>Bacillaceae</taxon>
        <taxon>Bacillus</taxon>
        <taxon>Bacillus cereus group</taxon>
    </lineage>
</organism>
<proteinExistence type="inferred from homology"/>
<evidence type="ECO:0000313" key="6">
    <source>
        <dbReference type="EMBL" id="KEK19619.1"/>
    </source>
</evidence>
<comment type="caution">
    <text evidence="6">The sequence shown here is derived from an EMBL/GenBank/DDBJ whole genome shotgun (WGS) entry which is preliminary data.</text>
</comment>
<dbReference type="PANTHER" id="PTHR34294:SF1">
    <property type="entry name" value="TRANSCRIPTIONAL REGULATOR LSRR"/>
    <property type="match status" value="1"/>
</dbReference>
<feature type="domain" description="Sugar-binding" evidence="5">
    <location>
        <begin position="62"/>
        <end position="304"/>
    </location>
</feature>
<evidence type="ECO:0000256" key="4">
    <source>
        <dbReference type="ARBA" id="ARBA00023163"/>
    </source>
</evidence>
<dbReference type="InterPro" id="IPR037171">
    <property type="entry name" value="NagB/RpiA_transferase-like"/>
</dbReference>
<dbReference type="EMBL" id="JOTN01000006">
    <property type="protein sequence ID" value="KEK19619.1"/>
    <property type="molecule type" value="Genomic_DNA"/>
</dbReference>
<keyword evidence="3" id="KW-0238">DNA-binding</keyword>
<evidence type="ECO:0000313" key="7">
    <source>
        <dbReference type="Proteomes" id="UP000027822"/>
    </source>
</evidence>
<dbReference type="InterPro" id="IPR051054">
    <property type="entry name" value="SorC_transcr_regulators"/>
</dbReference>
<keyword evidence="7" id="KW-1185">Reference proteome</keyword>
<evidence type="ECO:0000256" key="2">
    <source>
        <dbReference type="ARBA" id="ARBA00023015"/>
    </source>
</evidence>
<name>A0A073JX83_9BACI</name>
<dbReference type="eggNOG" id="COG2390">
    <property type="taxonomic scope" value="Bacteria"/>
</dbReference>
<dbReference type="Pfam" id="PF04198">
    <property type="entry name" value="Sugar-bind"/>
    <property type="match status" value="1"/>
</dbReference>
<dbReference type="Proteomes" id="UP000027822">
    <property type="component" value="Unassembled WGS sequence"/>
</dbReference>
<dbReference type="SUPFAM" id="SSF100950">
    <property type="entry name" value="NagB/RpiA/CoA transferase-like"/>
    <property type="match status" value="1"/>
</dbReference>
<dbReference type="Gene3D" id="1.10.10.10">
    <property type="entry name" value="Winged helix-like DNA-binding domain superfamily/Winged helix DNA-binding domain"/>
    <property type="match status" value="1"/>
</dbReference>
<keyword evidence="4" id="KW-0804">Transcription</keyword>
<accession>A0A073JX83</accession>
<dbReference type="GO" id="GO:0003677">
    <property type="term" value="F:DNA binding"/>
    <property type="evidence" value="ECO:0007669"/>
    <property type="project" value="UniProtKB-KW"/>
</dbReference>
<dbReference type="PANTHER" id="PTHR34294">
    <property type="entry name" value="TRANSCRIPTIONAL REGULATOR-RELATED"/>
    <property type="match status" value="1"/>
</dbReference>
<dbReference type="AlphaFoldDB" id="A0A073JX83"/>
<evidence type="ECO:0000256" key="1">
    <source>
        <dbReference type="ARBA" id="ARBA00010466"/>
    </source>
</evidence>
<gene>
    <name evidence="6" type="ORF">BAMA_20330</name>
</gene>
<dbReference type="InterPro" id="IPR007324">
    <property type="entry name" value="Sugar-bd_dom_put"/>
</dbReference>
<evidence type="ECO:0000259" key="5">
    <source>
        <dbReference type="Pfam" id="PF04198"/>
    </source>
</evidence>
<dbReference type="InterPro" id="IPR036388">
    <property type="entry name" value="WH-like_DNA-bd_sf"/>
</dbReference>
<dbReference type="GO" id="GO:0030246">
    <property type="term" value="F:carbohydrate binding"/>
    <property type="evidence" value="ECO:0007669"/>
    <property type="project" value="InterPro"/>
</dbReference>
<reference evidence="6 7" key="1">
    <citation type="submission" date="2014-06" db="EMBL/GenBank/DDBJ databases">
        <title>Draft genome sequence of Bacillus manliponensis JCM 15802 (MCCC 1A00708).</title>
        <authorList>
            <person name="Lai Q."/>
            <person name="Liu Y."/>
            <person name="Shao Z."/>
        </authorList>
    </citation>
    <scope>NUCLEOTIDE SEQUENCE [LARGE SCALE GENOMIC DNA]</scope>
    <source>
        <strain evidence="6 7">JCM 15802</strain>
    </source>
</reference>